<dbReference type="Proteomes" id="UP001149165">
    <property type="component" value="Unassembled WGS sequence"/>
</dbReference>
<sequence>MQLLAIITIVFSGLPNSVFAHPGHNVKDEAAQREAYLNSVPVQSRSLAHCTSIIKKRGIENVNAVRRKATVDLLRRKRGISTGTLQGLPLFIKRSVDKMYLKARDFNSTLATNHHSSLTGVDVSTDPHILFGSGGTCIVQPEVTQGPYYIAGELIRENVIEDQEGVPLFMDIQLIDINTCDPMPHIYTDMWHCNATGVYSGVVANGNGNINDSSNLNTTFLRGVQESRDDGVVRFETIFPGHYTYRAVHIHVATHPVNETKILPNGTIAGIYDGRSSHVGQIFFDQDLITAVEMNPPYKFNTQVLTENSDDDILGTEAKTTDPFMEYLYLGDSPADGIFAWISIGVNANRDDALSPEGYWTEDGGEVNDNFSMNMTGIGNIGSMPTTSSAVTSSTSLKPR</sequence>
<evidence type="ECO:0000313" key="2">
    <source>
        <dbReference type="EMBL" id="KAJ5093148.1"/>
    </source>
</evidence>
<accession>A0A9W9K4T3</accession>
<dbReference type="InterPro" id="IPR015889">
    <property type="entry name" value="Intradiol_dOase_core"/>
</dbReference>
<feature type="chain" id="PRO_5040827375" description="Intradiol ring-cleavage dioxygenase, core" evidence="1">
    <location>
        <begin position="21"/>
        <end position="400"/>
    </location>
</feature>
<reference evidence="2" key="1">
    <citation type="submission" date="2022-11" db="EMBL/GenBank/DDBJ databases">
        <authorList>
            <person name="Petersen C."/>
        </authorList>
    </citation>
    <scope>NUCLEOTIDE SEQUENCE</scope>
    <source>
        <strain evidence="2">IBT 30069</strain>
    </source>
</reference>
<dbReference type="Gene3D" id="2.60.130.10">
    <property type="entry name" value="Aromatic compound dioxygenase"/>
    <property type="match status" value="1"/>
</dbReference>
<organism evidence="2 3">
    <name type="scientific">Penicillium angulare</name>
    <dbReference type="NCBI Taxonomy" id="116970"/>
    <lineage>
        <taxon>Eukaryota</taxon>
        <taxon>Fungi</taxon>
        <taxon>Dikarya</taxon>
        <taxon>Ascomycota</taxon>
        <taxon>Pezizomycotina</taxon>
        <taxon>Eurotiomycetes</taxon>
        <taxon>Eurotiomycetidae</taxon>
        <taxon>Eurotiales</taxon>
        <taxon>Aspergillaceae</taxon>
        <taxon>Penicillium</taxon>
    </lineage>
</organism>
<dbReference type="PANTHER" id="PTHR34315:SF1">
    <property type="entry name" value="INTRADIOL RING-CLEAVAGE DIOXYGENASES DOMAIN-CONTAINING PROTEIN-RELATED"/>
    <property type="match status" value="1"/>
</dbReference>
<dbReference type="EMBL" id="JAPQKH010000006">
    <property type="protein sequence ID" value="KAJ5093148.1"/>
    <property type="molecule type" value="Genomic_DNA"/>
</dbReference>
<reference evidence="2" key="2">
    <citation type="journal article" date="2023" name="IMA Fungus">
        <title>Comparative genomic study of the Penicillium genus elucidates a diverse pangenome and 15 lateral gene transfer events.</title>
        <authorList>
            <person name="Petersen C."/>
            <person name="Sorensen T."/>
            <person name="Nielsen M.R."/>
            <person name="Sondergaard T.E."/>
            <person name="Sorensen J.L."/>
            <person name="Fitzpatrick D.A."/>
            <person name="Frisvad J.C."/>
            <person name="Nielsen K.L."/>
        </authorList>
    </citation>
    <scope>NUCLEOTIDE SEQUENCE</scope>
    <source>
        <strain evidence="2">IBT 30069</strain>
    </source>
</reference>
<dbReference type="AlphaFoldDB" id="A0A9W9K4T3"/>
<protein>
    <recommendedName>
        <fullName evidence="4">Intradiol ring-cleavage dioxygenase, core</fullName>
    </recommendedName>
</protein>
<keyword evidence="3" id="KW-1185">Reference proteome</keyword>
<name>A0A9W9K4T3_9EURO</name>
<comment type="caution">
    <text evidence="2">The sequence shown here is derived from an EMBL/GenBank/DDBJ whole genome shotgun (WGS) entry which is preliminary data.</text>
</comment>
<dbReference type="GO" id="GO:0016702">
    <property type="term" value="F:oxidoreductase activity, acting on single donors with incorporation of molecular oxygen, incorporation of two atoms of oxygen"/>
    <property type="evidence" value="ECO:0007669"/>
    <property type="project" value="InterPro"/>
</dbReference>
<gene>
    <name evidence="2" type="ORF">N7456_009009</name>
</gene>
<evidence type="ECO:0000313" key="3">
    <source>
        <dbReference type="Proteomes" id="UP001149165"/>
    </source>
</evidence>
<feature type="signal peptide" evidence="1">
    <location>
        <begin position="1"/>
        <end position="20"/>
    </location>
</feature>
<dbReference type="SUPFAM" id="SSF49482">
    <property type="entry name" value="Aromatic compound dioxygenase"/>
    <property type="match status" value="1"/>
</dbReference>
<keyword evidence="1" id="KW-0732">Signal</keyword>
<evidence type="ECO:0000256" key="1">
    <source>
        <dbReference type="SAM" id="SignalP"/>
    </source>
</evidence>
<proteinExistence type="predicted"/>
<dbReference type="OrthoDB" id="121380at2759"/>
<dbReference type="PANTHER" id="PTHR34315">
    <property type="match status" value="1"/>
</dbReference>
<evidence type="ECO:0008006" key="4">
    <source>
        <dbReference type="Google" id="ProtNLM"/>
    </source>
</evidence>
<dbReference type="GO" id="GO:0005506">
    <property type="term" value="F:iron ion binding"/>
    <property type="evidence" value="ECO:0007669"/>
    <property type="project" value="InterPro"/>
</dbReference>
<dbReference type="CDD" id="cd03457">
    <property type="entry name" value="intradiol_dioxygenase_like"/>
    <property type="match status" value="1"/>
</dbReference>